<evidence type="ECO:0000256" key="3">
    <source>
        <dbReference type="ARBA" id="ARBA00022692"/>
    </source>
</evidence>
<feature type="transmembrane region" description="Helical" evidence="6">
    <location>
        <begin position="244"/>
        <end position="269"/>
    </location>
</feature>
<gene>
    <name evidence="7" type="ORF">BB558_002290</name>
</gene>
<feature type="transmembrane region" description="Helical" evidence="6">
    <location>
        <begin position="308"/>
        <end position="329"/>
    </location>
</feature>
<organism evidence="7 8">
    <name type="scientific">Smittium angustum</name>
    <dbReference type="NCBI Taxonomy" id="133377"/>
    <lineage>
        <taxon>Eukaryota</taxon>
        <taxon>Fungi</taxon>
        <taxon>Fungi incertae sedis</taxon>
        <taxon>Zoopagomycota</taxon>
        <taxon>Kickxellomycotina</taxon>
        <taxon>Harpellomycetes</taxon>
        <taxon>Harpellales</taxon>
        <taxon>Legeriomycetaceae</taxon>
        <taxon>Smittium</taxon>
    </lineage>
</organism>
<feature type="transmembrane region" description="Helical" evidence="6">
    <location>
        <begin position="81"/>
        <end position="102"/>
    </location>
</feature>
<feature type="transmembrane region" description="Helical" evidence="6">
    <location>
        <begin position="216"/>
        <end position="238"/>
    </location>
</feature>
<keyword evidence="3 6" id="KW-0812">Transmembrane</keyword>
<name>A0A2U1J9H3_SMIAN</name>
<evidence type="ECO:0000256" key="6">
    <source>
        <dbReference type="SAM" id="Phobius"/>
    </source>
</evidence>
<keyword evidence="4 6" id="KW-1133">Transmembrane helix</keyword>
<dbReference type="PANTHER" id="PTHR43791:SF36">
    <property type="entry name" value="TRANSPORTER, PUTATIVE (AFU_ORTHOLOGUE AFUA_6G08340)-RELATED"/>
    <property type="match status" value="1"/>
</dbReference>
<evidence type="ECO:0000313" key="8">
    <source>
        <dbReference type="Proteomes" id="UP000245591"/>
    </source>
</evidence>
<feature type="transmembrane region" description="Helical" evidence="6">
    <location>
        <begin position="150"/>
        <end position="171"/>
    </location>
</feature>
<dbReference type="EMBL" id="MBFU01000151">
    <property type="protein sequence ID" value="PWA01613.1"/>
    <property type="molecule type" value="Genomic_DNA"/>
</dbReference>
<dbReference type="GO" id="GO:0022857">
    <property type="term" value="F:transmembrane transporter activity"/>
    <property type="evidence" value="ECO:0007669"/>
    <property type="project" value="TreeGrafter"/>
</dbReference>
<evidence type="ECO:0000256" key="4">
    <source>
        <dbReference type="ARBA" id="ARBA00022989"/>
    </source>
</evidence>
<feature type="transmembrane region" description="Helical" evidence="6">
    <location>
        <begin position="191"/>
        <end position="209"/>
    </location>
</feature>
<keyword evidence="5 6" id="KW-0472">Membrane</keyword>
<protein>
    <submittedName>
        <fullName evidence="7">Uncharacterized protein</fullName>
    </submittedName>
</protein>
<dbReference type="InterPro" id="IPR036259">
    <property type="entry name" value="MFS_trans_sf"/>
</dbReference>
<comment type="caution">
    <text evidence="7">The sequence shown here is derived from an EMBL/GenBank/DDBJ whole genome shotgun (WGS) entry which is preliminary data.</text>
</comment>
<accession>A0A2U1J9H3</accession>
<comment type="subcellular location">
    <subcellularLocation>
        <location evidence="1">Membrane</location>
        <topology evidence="1">Multi-pass membrane protein</topology>
    </subcellularLocation>
</comment>
<dbReference type="GO" id="GO:0016020">
    <property type="term" value="C:membrane"/>
    <property type="evidence" value="ECO:0007669"/>
    <property type="project" value="UniProtKB-SubCell"/>
</dbReference>
<evidence type="ECO:0000256" key="5">
    <source>
        <dbReference type="ARBA" id="ARBA00023136"/>
    </source>
</evidence>
<feature type="transmembrane region" description="Helical" evidence="6">
    <location>
        <begin position="281"/>
        <end position="302"/>
    </location>
</feature>
<evidence type="ECO:0000256" key="2">
    <source>
        <dbReference type="ARBA" id="ARBA00022448"/>
    </source>
</evidence>
<keyword evidence="2" id="KW-0813">Transport</keyword>
<feature type="transmembrane region" description="Helical" evidence="6">
    <location>
        <begin position="35"/>
        <end position="61"/>
    </location>
</feature>
<dbReference type="SUPFAM" id="SSF103473">
    <property type="entry name" value="MFS general substrate transporter"/>
    <property type="match status" value="1"/>
</dbReference>
<sequence length="339" mass="38419">MNTLTNINKSLESSAGIEQSPELQNSCSKKFDRRIIIPLIFLFSAMGLGNNASSLSLAFSFQINLPQSFIFIMFSYRRAMHIVYITGGLLSIIVGIVLFFTLEESPENAEFLTEEERKNAVEILSLDRGLITDVKEKALCISKGFKNKNIYMTSVVYTIVYVSNSYIYLFYVQSRIPSNNSNRSSFNLYKWSNLLQKLSFAISALLILFSKPIKRVNVGLGVLFMLASLFTLVTILVSNLIEKYVVMLIFGNVMSLFYGAIQIHILVLFFTFTEDPNTRIFSIPTFLVSSSVISIAFGAMYYRISSLTYLKILSVSFVPIAIFFSYLLGKCYDKIKNRQ</sequence>
<evidence type="ECO:0000313" key="7">
    <source>
        <dbReference type="EMBL" id="PWA01613.1"/>
    </source>
</evidence>
<dbReference type="Proteomes" id="UP000245591">
    <property type="component" value="Unassembled WGS sequence"/>
</dbReference>
<proteinExistence type="predicted"/>
<evidence type="ECO:0000256" key="1">
    <source>
        <dbReference type="ARBA" id="ARBA00004141"/>
    </source>
</evidence>
<keyword evidence="8" id="KW-1185">Reference proteome</keyword>
<dbReference type="PANTHER" id="PTHR43791">
    <property type="entry name" value="PERMEASE-RELATED"/>
    <property type="match status" value="1"/>
</dbReference>
<dbReference type="AlphaFoldDB" id="A0A2U1J9H3"/>
<reference evidence="7 8" key="1">
    <citation type="journal article" date="2018" name="MBio">
        <title>Comparative Genomics Reveals the Core Gene Toolbox for the Fungus-Insect Symbiosis.</title>
        <authorList>
            <person name="Wang Y."/>
            <person name="Stata M."/>
            <person name="Wang W."/>
            <person name="Stajich J.E."/>
            <person name="White M.M."/>
            <person name="Moncalvo J.M."/>
        </authorList>
    </citation>
    <scope>NUCLEOTIDE SEQUENCE [LARGE SCALE GENOMIC DNA]</scope>
    <source>
        <strain evidence="7 8">AUS-126-30</strain>
    </source>
</reference>